<reference evidence="1 2" key="1">
    <citation type="journal article" date="2022" name="Nat. Genet.">
        <title>Improved pea reference genome and pan-genome highlight genomic features and evolutionary characteristics.</title>
        <authorList>
            <person name="Yang T."/>
            <person name="Liu R."/>
            <person name="Luo Y."/>
            <person name="Hu S."/>
            <person name="Wang D."/>
            <person name="Wang C."/>
            <person name="Pandey M.K."/>
            <person name="Ge S."/>
            <person name="Xu Q."/>
            <person name="Li N."/>
            <person name="Li G."/>
            <person name="Huang Y."/>
            <person name="Saxena R.K."/>
            <person name="Ji Y."/>
            <person name="Li M."/>
            <person name="Yan X."/>
            <person name="He Y."/>
            <person name="Liu Y."/>
            <person name="Wang X."/>
            <person name="Xiang C."/>
            <person name="Varshney R.K."/>
            <person name="Ding H."/>
            <person name="Gao S."/>
            <person name="Zong X."/>
        </authorList>
    </citation>
    <scope>NUCLEOTIDE SEQUENCE [LARGE SCALE GENOMIC DNA]</scope>
    <source>
        <strain evidence="1 2">cv. Zhongwan 6</strain>
    </source>
</reference>
<organism evidence="1 2">
    <name type="scientific">Pisum sativum</name>
    <name type="common">Garden pea</name>
    <name type="synonym">Lathyrus oleraceus</name>
    <dbReference type="NCBI Taxonomy" id="3888"/>
    <lineage>
        <taxon>Eukaryota</taxon>
        <taxon>Viridiplantae</taxon>
        <taxon>Streptophyta</taxon>
        <taxon>Embryophyta</taxon>
        <taxon>Tracheophyta</taxon>
        <taxon>Spermatophyta</taxon>
        <taxon>Magnoliopsida</taxon>
        <taxon>eudicotyledons</taxon>
        <taxon>Gunneridae</taxon>
        <taxon>Pentapetalae</taxon>
        <taxon>rosids</taxon>
        <taxon>fabids</taxon>
        <taxon>Fabales</taxon>
        <taxon>Fabaceae</taxon>
        <taxon>Papilionoideae</taxon>
        <taxon>50 kb inversion clade</taxon>
        <taxon>NPAAA clade</taxon>
        <taxon>Hologalegina</taxon>
        <taxon>IRL clade</taxon>
        <taxon>Fabeae</taxon>
        <taxon>Lathyrus</taxon>
    </lineage>
</organism>
<dbReference type="PANTHER" id="PTHR47723">
    <property type="entry name" value="OS05G0353850 PROTEIN"/>
    <property type="match status" value="1"/>
</dbReference>
<evidence type="ECO:0000313" key="1">
    <source>
        <dbReference type="EMBL" id="KAI5425374.1"/>
    </source>
</evidence>
<sequence>METGSAKATYLSLWKNLAKMWPHMESMTYWELGNGKTTRFWSNAWIELGLHLSLKLRSQNCRIERNLNVCSSISTILYYEVAVSSPFSTISQVRWILPKGDWICLNTNVVVDHDGKAGCGDLLRDNTGKWIKSFSKFIGTSNNIYAELGVVLAEL</sequence>
<dbReference type="Gramene" id="Psat03G0124900-T1">
    <property type="protein sequence ID" value="KAI5425374.1"/>
    <property type="gene ID" value="KIW84_031249"/>
</dbReference>
<dbReference type="EMBL" id="JAMSHJ010000003">
    <property type="protein sequence ID" value="KAI5425374.1"/>
    <property type="molecule type" value="Genomic_DNA"/>
</dbReference>
<proteinExistence type="predicted"/>
<name>A0A9D4XSM3_PEA</name>
<dbReference type="PANTHER" id="PTHR47723:SF19">
    <property type="entry name" value="POLYNUCLEOTIDYL TRANSFERASE, RIBONUCLEASE H-LIKE SUPERFAMILY PROTEIN"/>
    <property type="match status" value="1"/>
</dbReference>
<evidence type="ECO:0000313" key="2">
    <source>
        <dbReference type="Proteomes" id="UP001058974"/>
    </source>
</evidence>
<dbReference type="AlphaFoldDB" id="A0A9D4XSM3"/>
<comment type="caution">
    <text evidence="1">The sequence shown here is derived from an EMBL/GenBank/DDBJ whole genome shotgun (WGS) entry which is preliminary data.</text>
</comment>
<dbReference type="Proteomes" id="UP001058974">
    <property type="component" value="Chromosome 3"/>
</dbReference>
<protein>
    <submittedName>
        <fullName evidence="1">Uncharacterized protein</fullName>
    </submittedName>
</protein>
<accession>A0A9D4XSM3</accession>
<dbReference type="InterPro" id="IPR053151">
    <property type="entry name" value="RNase_H-like"/>
</dbReference>
<keyword evidence="2" id="KW-1185">Reference proteome</keyword>
<gene>
    <name evidence="1" type="ORF">KIW84_031249</name>
</gene>